<protein>
    <submittedName>
        <fullName evidence="1">Uncharacterized protein</fullName>
    </submittedName>
</protein>
<reference evidence="1 2" key="1">
    <citation type="submission" date="2020-04" db="EMBL/GenBank/DDBJ databases">
        <title>Genome-Wide Identification of 5-Methylcytosine Sites in Bacterial Genomes By High-Throughput Sequencing of MspJI Restriction Fragments.</title>
        <authorList>
            <person name="Wu V."/>
        </authorList>
    </citation>
    <scope>NUCLEOTIDE SEQUENCE [LARGE SCALE GENOMIC DNA]</scope>
    <source>
        <strain evidence="1 2">S2</strain>
    </source>
</reference>
<evidence type="ECO:0000313" key="1">
    <source>
        <dbReference type="EMBL" id="QIZ09903.1"/>
    </source>
</evidence>
<evidence type="ECO:0000313" key="2">
    <source>
        <dbReference type="Proteomes" id="UP000501868"/>
    </source>
</evidence>
<dbReference type="EMBL" id="CP051128">
    <property type="protein sequence ID" value="QIZ09903.1"/>
    <property type="molecule type" value="Genomic_DNA"/>
</dbReference>
<organism evidence="1 2">
    <name type="scientific">Priestia megaterium</name>
    <name type="common">Bacillus megaterium</name>
    <dbReference type="NCBI Taxonomy" id="1404"/>
    <lineage>
        <taxon>Bacteria</taxon>
        <taxon>Bacillati</taxon>
        <taxon>Bacillota</taxon>
        <taxon>Bacilli</taxon>
        <taxon>Bacillales</taxon>
        <taxon>Bacillaceae</taxon>
        <taxon>Priestia</taxon>
    </lineage>
</organism>
<dbReference type="AlphaFoldDB" id="A0A6H1P8N6"/>
<gene>
    <name evidence="1" type="ORF">HFZ78_27050</name>
</gene>
<sequence>MTLTEQQKYKQTPVHQLPPDTLQFIPGLWVNGKYVWLHDCTEKVFQEEEIIIKVKQEQPHSKVRFSSVYVSNYSEQTKEIKILALHYFPNVIQDNLAFVSPTDYRIFHLANKNIYLVNGDLNGVGMKEYTAMPQWKVFTDQIWSSLQKGNLNYLPIAKGPAASIFAMKMTIESHGIAKMNTWTMTGSNKSELISMEEVLLKKIH</sequence>
<accession>A0A6H1P8N6</accession>
<reference evidence="1 2" key="2">
    <citation type="submission" date="2020-04" db="EMBL/GenBank/DDBJ databases">
        <authorList>
            <person name="Fomenkov A."/>
            <person name="Anton B.P."/>
            <person name="Roberts R.J."/>
        </authorList>
    </citation>
    <scope>NUCLEOTIDE SEQUENCE [LARGE SCALE GENOMIC DNA]</scope>
    <source>
        <strain evidence="1 2">S2</strain>
    </source>
</reference>
<name>A0A6H1P8N6_PRIMG</name>
<dbReference type="Proteomes" id="UP000501868">
    <property type="component" value="Chromosome"/>
</dbReference>
<proteinExistence type="predicted"/>